<evidence type="ECO:0000313" key="2">
    <source>
        <dbReference type="Proteomes" id="UP000184185"/>
    </source>
</evidence>
<organism evidence="1 2">
    <name type="scientific">Pseudobutyrivibrio xylanivorans DSM 14809</name>
    <dbReference type="NCBI Taxonomy" id="1123012"/>
    <lineage>
        <taxon>Bacteria</taxon>
        <taxon>Bacillati</taxon>
        <taxon>Bacillota</taxon>
        <taxon>Clostridia</taxon>
        <taxon>Lachnospirales</taxon>
        <taxon>Lachnospiraceae</taxon>
        <taxon>Pseudobutyrivibrio</taxon>
    </lineage>
</organism>
<dbReference type="OrthoDB" id="2060060at2"/>
<gene>
    <name evidence="1" type="ORF">SAMN02745725_01322</name>
</gene>
<reference evidence="1 2" key="1">
    <citation type="submission" date="2016-11" db="EMBL/GenBank/DDBJ databases">
        <authorList>
            <person name="Jaros S."/>
            <person name="Januszkiewicz K."/>
            <person name="Wedrychowicz H."/>
        </authorList>
    </citation>
    <scope>NUCLEOTIDE SEQUENCE [LARGE SCALE GENOMIC DNA]</scope>
    <source>
        <strain evidence="1 2">DSM 14809</strain>
    </source>
</reference>
<name>A0A1M6ESU9_PSEXY</name>
<protein>
    <submittedName>
        <fullName evidence="1">Uncharacterized protein</fullName>
    </submittedName>
</protein>
<keyword evidence="2" id="KW-1185">Reference proteome</keyword>
<sequence>MQIKDIIEKLSQYDQNLELVIGVDGEFFSPNFKRDIVPFKHAFNGVAYKDEAVILSNQ</sequence>
<dbReference type="EMBL" id="FQYQ01000006">
    <property type="protein sequence ID" value="SHI88495.1"/>
    <property type="molecule type" value="Genomic_DNA"/>
</dbReference>
<proteinExistence type="predicted"/>
<dbReference type="AlphaFoldDB" id="A0A1M6ESU9"/>
<dbReference type="Proteomes" id="UP000184185">
    <property type="component" value="Unassembled WGS sequence"/>
</dbReference>
<dbReference type="RefSeq" id="WP_159430882.1">
    <property type="nucleotide sequence ID" value="NZ_FQYQ01000006.1"/>
</dbReference>
<accession>A0A1M6ESU9</accession>
<evidence type="ECO:0000313" key="1">
    <source>
        <dbReference type="EMBL" id="SHI88495.1"/>
    </source>
</evidence>